<protein>
    <submittedName>
        <fullName evidence="1">Uncharacterized protein</fullName>
    </submittedName>
</protein>
<dbReference type="AlphaFoldDB" id="A0A0N0VEC5"/>
<dbReference type="VEuPathDB" id="TriTrypDB:LpyrH10_15_1720"/>
<dbReference type="Proteomes" id="UP000037923">
    <property type="component" value="Unassembled WGS sequence"/>
</dbReference>
<dbReference type="GeneID" id="26907048"/>
<dbReference type="EMBL" id="LGTL01000015">
    <property type="protein sequence ID" value="KPA78001.1"/>
    <property type="molecule type" value="Genomic_DNA"/>
</dbReference>
<accession>A0A0N0VEC5</accession>
<dbReference type="RefSeq" id="XP_015656440.1">
    <property type="nucleotide sequence ID" value="XM_015805147.1"/>
</dbReference>
<sequence>MVTVGQLLHTTHRPIVSLALIVKRVFCIFFTVVSFTVFSSSLLKACARKKNRREMNRKLHVALLALSLFSSPVDLSLQERPFFCFPAVPPLFQPQEVEMQTI</sequence>
<evidence type="ECO:0000313" key="2">
    <source>
        <dbReference type="Proteomes" id="UP000037923"/>
    </source>
</evidence>
<gene>
    <name evidence="1" type="ORF">ABB37_06762</name>
</gene>
<evidence type="ECO:0000313" key="1">
    <source>
        <dbReference type="EMBL" id="KPA78001.1"/>
    </source>
</evidence>
<name>A0A0N0VEC5_LEPPY</name>
<proteinExistence type="predicted"/>
<comment type="caution">
    <text evidence="1">The sequence shown here is derived from an EMBL/GenBank/DDBJ whole genome shotgun (WGS) entry which is preliminary data.</text>
</comment>
<reference evidence="1 2" key="1">
    <citation type="submission" date="2015-07" db="EMBL/GenBank/DDBJ databases">
        <title>High-quality genome of monoxenous trypanosomatid Leptomonas pyrrhocoris.</title>
        <authorList>
            <person name="Flegontov P."/>
            <person name="Butenko A."/>
            <person name="Firsov S."/>
            <person name="Vlcek C."/>
            <person name="Logacheva M.D."/>
            <person name="Field M."/>
            <person name="Filatov D."/>
            <person name="Flegontova O."/>
            <person name="Gerasimov E."/>
            <person name="Jackson A.P."/>
            <person name="Kelly S."/>
            <person name="Opperdoes F."/>
            <person name="O'Reilly A."/>
            <person name="Votypka J."/>
            <person name="Yurchenko V."/>
            <person name="Lukes J."/>
        </authorList>
    </citation>
    <scope>NUCLEOTIDE SEQUENCE [LARGE SCALE GENOMIC DNA]</scope>
    <source>
        <strain evidence="1">H10</strain>
    </source>
</reference>
<organism evidence="1 2">
    <name type="scientific">Leptomonas pyrrhocoris</name>
    <name type="common">Firebug parasite</name>
    <dbReference type="NCBI Taxonomy" id="157538"/>
    <lineage>
        <taxon>Eukaryota</taxon>
        <taxon>Discoba</taxon>
        <taxon>Euglenozoa</taxon>
        <taxon>Kinetoplastea</taxon>
        <taxon>Metakinetoplastina</taxon>
        <taxon>Trypanosomatida</taxon>
        <taxon>Trypanosomatidae</taxon>
        <taxon>Leishmaniinae</taxon>
        <taxon>Leptomonas</taxon>
    </lineage>
</organism>
<keyword evidence="2" id="KW-1185">Reference proteome</keyword>